<protein>
    <submittedName>
        <fullName evidence="1">Uncharacterized protein</fullName>
    </submittedName>
</protein>
<evidence type="ECO:0000313" key="1">
    <source>
        <dbReference type="EMBL" id="GAJ04753.1"/>
    </source>
</evidence>
<proteinExistence type="predicted"/>
<dbReference type="AlphaFoldDB" id="X1THF0"/>
<dbReference type="SUPFAM" id="SSF54593">
    <property type="entry name" value="Glyoxalase/Bleomycin resistance protein/Dihydroxybiphenyl dioxygenase"/>
    <property type="match status" value="1"/>
</dbReference>
<dbReference type="Gene3D" id="3.10.180.10">
    <property type="entry name" value="2,3-Dihydroxybiphenyl 1,2-Dioxygenase, domain 1"/>
    <property type="match status" value="1"/>
</dbReference>
<dbReference type="EMBL" id="BARW01031652">
    <property type="protein sequence ID" value="GAJ04753.1"/>
    <property type="molecule type" value="Genomic_DNA"/>
</dbReference>
<gene>
    <name evidence="1" type="ORF">S12H4_50287</name>
</gene>
<organism evidence="1">
    <name type="scientific">marine sediment metagenome</name>
    <dbReference type="NCBI Taxonomy" id="412755"/>
    <lineage>
        <taxon>unclassified sequences</taxon>
        <taxon>metagenomes</taxon>
        <taxon>ecological metagenomes</taxon>
    </lineage>
</organism>
<accession>X1THF0</accession>
<name>X1THF0_9ZZZZ</name>
<feature type="non-terminal residue" evidence="1">
    <location>
        <position position="36"/>
    </location>
</feature>
<comment type="caution">
    <text evidence="1">The sequence shown here is derived from an EMBL/GenBank/DDBJ whole genome shotgun (WGS) entry which is preliminary data.</text>
</comment>
<sequence>MESLAITKLDHVAMAVWKIDEHLPFLTELFGMKVVG</sequence>
<reference evidence="1" key="1">
    <citation type="journal article" date="2014" name="Front. Microbiol.">
        <title>High frequency of phylogenetically diverse reductive dehalogenase-homologous genes in deep subseafloor sedimentary metagenomes.</title>
        <authorList>
            <person name="Kawai M."/>
            <person name="Futagami T."/>
            <person name="Toyoda A."/>
            <person name="Takaki Y."/>
            <person name="Nishi S."/>
            <person name="Hori S."/>
            <person name="Arai W."/>
            <person name="Tsubouchi T."/>
            <person name="Morono Y."/>
            <person name="Uchiyama I."/>
            <person name="Ito T."/>
            <person name="Fujiyama A."/>
            <person name="Inagaki F."/>
            <person name="Takami H."/>
        </authorList>
    </citation>
    <scope>NUCLEOTIDE SEQUENCE</scope>
    <source>
        <strain evidence="1">Expedition CK06-06</strain>
    </source>
</reference>
<dbReference type="InterPro" id="IPR029068">
    <property type="entry name" value="Glyas_Bleomycin-R_OHBP_Dase"/>
</dbReference>